<comment type="caution">
    <text evidence="6">The sequence shown here is derived from an EMBL/GenBank/DDBJ whole genome shotgun (WGS) entry which is preliminary data.</text>
</comment>
<dbReference type="Proteomes" id="UP001148125">
    <property type="component" value="Unassembled WGS sequence"/>
</dbReference>
<keyword evidence="3 4" id="KW-0472">Membrane</keyword>
<evidence type="ECO:0000313" key="6">
    <source>
        <dbReference type="EMBL" id="MDE5413255.1"/>
    </source>
</evidence>
<evidence type="ECO:0000256" key="4">
    <source>
        <dbReference type="PIRNR" id="PIRNR005690"/>
    </source>
</evidence>
<accession>A0ABT5VCT9</accession>
<protein>
    <submittedName>
        <fullName evidence="6">Spore germination protein</fullName>
    </submittedName>
</protein>
<organism evidence="6 7">
    <name type="scientific">Alkalihalobacterium chitinilyticum</name>
    <dbReference type="NCBI Taxonomy" id="2980103"/>
    <lineage>
        <taxon>Bacteria</taxon>
        <taxon>Bacillati</taxon>
        <taxon>Bacillota</taxon>
        <taxon>Bacilli</taxon>
        <taxon>Bacillales</taxon>
        <taxon>Bacillaceae</taxon>
        <taxon>Alkalihalobacterium</taxon>
    </lineage>
</organism>
<keyword evidence="5" id="KW-1133">Transmembrane helix</keyword>
<dbReference type="EMBL" id="JAOTPO010000004">
    <property type="protein sequence ID" value="MDE5413255.1"/>
    <property type="molecule type" value="Genomic_DNA"/>
</dbReference>
<dbReference type="PANTHER" id="PTHR22550:SF5">
    <property type="entry name" value="LEUCINE ZIPPER PROTEIN 4"/>
    <property type="match status" value="1"/>
</dbReference>
<evidence type="ECO:0000313" key="7">
    <source>
        <dbReference type="Proteomes" id="UP001148125"/>
    </source>
</evidence>
<evidence type="ECO:0000256" key="1">
    <source>
        <dbReference type="ARBA" id="ARBA00004141"/>
    </source>
</evidence>
<feature type="transmembrane region" description="Helical" evidence="5">
    <location>
        <begin position="285"/>
        <end position="304"/>
    </location>
</feature>
<evidence type="ECO:0000256" key="3">
    <source>
        <dbReference type="ARBA" id="ARBA00023136"/>
    </source>
</evidence>
<keyword evidence="5" id="KW-0812">Transmembrane</keyword>
<name>A0ABT5VCT9_9BACI</name>
<sequence length="478" mass="53773">MEDALNKDSSKTLNSIQSRFHHTSDLMSRDLYIIEKKRITIVYIDGIINTDYLRDSVIEPITNGFKNINEGNHLIQQLTRIVTNPNYKITKSLQEVIDELIYGKAILLVDGYTEALVVDIAEWKERALEESLGERSVRGNVVGLTERAKTNISILRGIIKTENFCIDKQSLGSKSKNDVFILYIDDIVDKQILADIQNKLKKLNIKYLLEARIIQESLASHPKTIFPRTLSTERPDVAASALFEGRVVIIVDGSPQVIIAPSLFMEFLHAPDEYYTSYGRFSGRLIRLLAFLLTILLPGIYLALEGLGQENVPKKVYDILVSEEEILPTVWELVFLLILLRILLDSSFRVPKGAVLLISVLGSVLLGQTAVAAKIIHPVSLLVVGISFIASFTMGNKGLSPTLNVLVTSFIIIGYHFQFMGIIVGLTLLLLYMTNLKSFGVPYLSPLLPFRHREFKDSLYRGDLETLINSEHNYPNHN</sequence>
<reference evidence="6" key="1">
    <citation type="submission" date="2024-05" db="EMBL/GenBank/DDBJ databases">
        <title>Alkalihalobacillus sp. strain MEB203 novel alkaliphilic bacterium from Lonar Lake, India.</title>
        <authorList>
            <person name="Joshi A."/>
            <person name="Thite S."/>
            <person name="Mengade P."/>
        </authorList>
    </citation>
    <scope>NUCLEOTIDE SEQUENCE</scope>
    <source>
        <strain evidence="6">MEB 203</strain>
    </source>
</reference>
<keyword evidence="7" id="KW-1185">Reference proteome</keyword>
<evidence type="ECO:0000256" key="5">
    <source>
        <dbReference type="SAM" id="Phobius"/>
    </source>
</evidence>
<gene>
    <name evidence="6" type="ORF">N7Z68_07635</name>
</gene>
<dbReference type="RefSeq" id="WP_275117879.1">
    <property type="nucleotide sequence ID" value="NZ_JAOTPO010000004.1"/>
</dbReference>
<proteinExistence type="inferred from homology"/>
<comment type="subcellular location">
    <subcellularLocation>
        <location evidence="4">Cell membrane</location>
    </subcellularLocation>
    <subcellularLocation>
        <location evidence="1">Membrane</location>
        <topology evidence="1">Multi-pass membrane protein</topology>
    </subcellularLocation>
</comment>
<feature type="transmembrane region" description="Helical" evidence="5">
    <location>
        <begin position="405"/>
        <end position="433"/>
    </location>
</feature>
<dbReference type="InterPro" id="IPR004995">
    <property type="entry name" value="Spore_Ger"/>
</dbReference>
<evidence type="ECO:0000256" key="2">
    <source>
        <dbReference type="ARBA" id="ARBA00005278"/>
    </source>
</evidence>
<dbReference type="InterPro" id="IPR050768">
    <property type="entry name" value="UPF0353/GerABKA_families"/>
</dbReference>
<dbReference type="PIRSF" id="PIRSF005690">
    <property type="entry name" value="GerBA"/>
    <property type="match status" value="1"/>
</dbReference>
<dbReference type="PANTHER" id="PTHR22550">
    <property type="entry name" value="SPORE GERMINATION PROTEIN"/>
    <property type="match status" value="1"/>
</dbReference>
<dbReference type="Pfam" id="PF03323">
    <property type="entry name" value="GerA"/>
    <property type="match status" value="1"/>
</dbReference>
<comment type="similarity">
    <text evidence="2 4">Belongs to the GerABKA family.</text>
</comment>
<feature type="transmembrane region" description="Helical" evidence="5">
    <location>
        <begin position="375"/>
        <end position="393"/>
    </location>
</feature>
<feature type="transmembrane region" description="Helical" evidence="5">
    <location>
        <begin position="326"/>
        <end position="344"/>
    </location>
</feature>